<proteinExistence type="predicted"/>
<keyword evidence="2 3" id="KW-0067">ATP-binding</keyword>
<evidence type="ECO:0000256" key="1">
    <source>
        <dbReference type="ARBA" id="ARBA00022741"/>
    </source>
</evidence>
<evidence type="ECO:0000313" key="8">
    <source>
        <dbReference type="Proteomes" id="UP001470230"/>
    </source>
</evidence>
<keyword evidence="4" id="KW-0175">Coiled coil</keyword>
<dbReference type="Gene3D" id="3.80.10.10">
    <property type="entry name" value="Ribonuclease Inhibitor"/>
    <property type="match status" value="1"/>
</dbReference>
<dbReference type="Pfam" id="PF13306">
    <property type="entry name" value="LRR_5"/>
    <property type="match status" value="2"/>
</dbReference>
<organism evidence="7 8">
    <name type="scientific">Tritrichomonas musculus</name>
    <dbReference type="NCBI Taxonomy" id="1915356"/>
    <lineage>
        <taxon>Eukaryota</taxon>
        <taxon>Metamonada</taxon>
        <taxon>Parabasalia</taxon>
        <taxon>Tritrichomonadida</taxon>
        <taxon>Tritrichomonadidae</taxon>
        <taxon>Tritrichomonas</taxon>
    </lineage>
</organism>
<dbReference type="PROSITE" id="PS00107">
    <property type="entry name" value="PROTEIN_KINASE_ATP"/>
    <property type="match status" value="1"/>
</dbReference>
<evidence type="ECO:0000313" key="7">
    <source>
        <dbReference type="EMBL" id="KAK8883863.1"/>
    </source>
</evidence>
<accession>A0ABR2JZF4</accession>
<dbReference type="PROSITE" id="PS50011">
    <property type="entry name" value="PROTEIN_KINASE_DOM"/>
    <property type="match status" value="1"/>
</dbReference>
<dbReference type="InterPro" id="IPR008271">
    <property type="entry name" value="Ser/Thr_kinase_AS"/>
</dbReference>
<dbReference type="InterPro" id="IPR000719">
    <property type="entry name" value="Prot_kinase_dom"/>
</dbReference>
<sequence>MIYQDGLNYDIKSSNSAEISVSSSASGDIFIPRSIKHKGREYIITGICPNAFSRNKNINSVIFSDDSEISSIEKETFCESSITNVVISPRITRIGFKAFSSCLSLQSITFSPNSGLMIIENSALSMSGLISIEIPSHVRQIDPGAFNRCDKLKTVTFPEDSELCIIGGNSFSFCSQLSSFSVPSRVQSIGSTAFSYCHSLKTFTFSEGSVISNMDYGVFSFTSIEHLSIPVSLKYVKNFFGGCERLQSIEIFGDDILLDKASLGGLPSLRSVSLPNAVKVTVESGCGNFALYVRRNVRLNGNGTSEHMVNYIDNYTKTASSSSISRPTSSSRKSTNVGSRPHSNAGKNAAINLVSQKKNMGSSLATAKTVSNLPDSNALAMKDLQTKIKRLEDELADKNSEIKDLQAELNEERSNHNATKRRLADLQEKLKGKSSSSGNDFRKAEIEIWSPEEINQLEKVKKIGRGATSKVLKVSRNVFYALKIFNAEVCKSDKKPSKKYVDSDDENEDENDDKIEIDFEKMKKFFYEYELLNQLDHPNVVKTFGFCYGNRKQPPSILLEYCPFNLRDFILKRKLKDVDIVRIIVEICNAMKYVHQLGIIHRDLKPENILLSTTRKVKLSDFGISRLVTPETQTESYTQGIGTLQFMAPELLSKRAKYNEKVDVYAYGVVVYFILTGGELPNISIIDVGNGKKAKIPRTVNKFSQKLIYSCWSQNPNDRPSFAEIGDLIAKNGYALIDDIDEDEIISILEESK</sequence>
<dbReference type="InterPro" id="IPR032675">
    <property type="entry name" value="LRR_dom_sf"/>
</dbReference>
<dbReference type="InterPro" id="IPR026906">
    <property type="entry name" value="LRR_5"/>
</dbReference>
<dbReference type="SUPFAM" id="SSF52058">
    <property type="entry name" value="L domain-like"/>
    <property type="match status" value="1"/>
</dbReference>
<dbReference type="Proteomes" id="UP001470230">
    <property type="component" value="Unassembled WGS sequence"/>
</dbReference>
<dbReference type="PANTHER" id="PTHR23257">
    <property type="entry name" value="SERINE-THREONINE PROTEIN KINASE"/>
    <property type="match status" value="1"/>
</dbReference>
<reference evidence="7 8" key="1">
    <citation type="submission" date="2024-04" db="EMBL/GenBank/DDBJ databases">
        <title>Tritrichomonas musculus Genome.</title>
        <authorList>
            <person name="Alves-Ferreira E."/>
            <person name="Grigg M."/>
            <person name="Lorenzi H."/>
            <person name="Galac M."/>
        </authorList>
    </citation>
    <scope>NUCLEOTIDE SEQUENCE [LARGE SCALE GENOMIC DNA]</scope>
    <source>
        <strain evidence="7 8">EAF2021</strain>
    </source>
</reference>
<dbReference type="SMART" id="SM00220">
    <property type="entry name" value="S_TKc"/>
    <property type="match status" value="1"/>
</dbReference>
<evidence type="ECO:0000256" key="3">
    <source>
        <dbReference type="PROSITE-ProRule" id="PRU10141"/>
    </source>
</evidence>
<dbReference type="PANTHER" id="PTHR23257:SF963">
    <property type="entry name" value="AT08303P"/>
    <property type="match status" value="1"/>
</dbReference>
<dbReference type="InterPro" id="IPR011009">
    <property type="entry name" value="Kinase-like_dom_sf"/>
</dbReference>
<feature type="compositionally biased region" description="Polar residues" evidence="5">
    <location>
        <begin position="336"/>
        <end position="346"/>
    </location>
</feature>
<dbReference type="InterPro" id="IPR017441">
    <property type="entry name" value="Protein_kinase_ATP_BS"/>
</dbReference>
<evidence type="ECO:0000259" key="6">
    <source>
        <dbReference type="PROSITE" id="PS50011"/>
    </source>
</evidence>
<keyword evidence="1 3" id="KW-0547">Nucleotide-binding</keyword>
<dbReference type="Gene3D" id="1.10.510.10">
    <property type="entry name" value="Transferase(Phosphotransferase) domain 1"/>
    <property type="match status" value="1"/>
</dbReference>
<keyword evidence="8" id="KW-1185">Reference proteome</keyword>
<feature type="compositionally biased region" description="Low complexity" evidence="5">
    <location>
        <begin position="319"/>
        <end position="335"/>
    </location>
</feature>
<gene>
    <name evidence="7" type="ORF">M9Y10_042963</name>
</gene>
<evidence type="ECO:0000256" key="2">
    <source>
        <dbReference type="ARBA" id="ARBA00022840"/>
    </source>
</evidence>
<feature type="domain" description="Protein kinase" evidence="6">
    <location>
        <begin position="457"/>
        <end position="737"/>
    </location>
</feature>
<name>A0ABR2JZF4_9EUKA</name>
<dbReference type="EMBL" id="JAPFFF010000008">
    <property type="protein sequence ID" value="KAK8883863.1"/>
    <property type="molecule type" value="Genomic_DNA"/>
</dbReference>
<dbReference type="Pfam" id="PF00069">
    <property type="entry name" value="Pkinase"/>
    <property type="match status" value="1"/>
</dbReference>
<dbReference type="PROSITE" id="PS00108">
    <property type="entry name" value="PROTEIN_KINASE_ST"/>
    <property type="match status" value="1"/>
</dbReference>
<protein>
    <recommendedName>
        <fullName evidence="6">Protein kinase domain-containing protein</fullName>
    </recommendedName>
</protein>
<comment type="caution">
    <text evidence="7">The sequence shown here is derived from an EMBL/GenBank/DDBJ whole genome shotgun (WGS) entry which is preliminary data.</text>
</comment>
<dbReference type="InterPro" id="IPR050167">
    <property type="entry name" value="Ser_Thr_protein_kinase"/>
</dbReference>
<evidence type="ECO:0000256" key="4">
    <source>
        <dbReference type="SAM" id="Coils"/>
    </source>
</evidence>
<dbReference type="SUPFAM" id="SSF56112">
    <property type="entry name" value="Protein kinase-like (PK-like)"/>
    <property type="match status" value="1"/>
</dbReference>
<feature type="coiled-coil region" evidence="4">
    <location>
        <begin position="381"/>
        <end position="429"/>
    </location>
</feature>
<feature type="region of interest" description="Disordered" evidence="5">
    <location>
        <begin position="319"/>
        <end position="347"/>
    </location>
</feature>
<evidence type="ECO:0000256" key="5">
    <source>
        <dbReference type="SAM" id="MobiDB-lite"/>
    </source>
</evidence>
<feature type="binding site" evidence="3">
    <location>
        <position position="483"/>
    </location>
    <ligand>
        <name>ATP</name>
        <dbReference type="ChEBI" id="CHEBI:30616"/>
    </ligand>
</feature>